<dbReference type="AlphaFoldDB" id="A0AAV0IXU2"/>
<protein>
    <submittedName>
        <fullName evidence="1">Uncharacterized protein</fullName>
    </submittedName>
</protein>
<proteinExistence type="predicted"/>
<gene>
    <name evidence="1" type="ORF">LITE_LOCUS11069</name>
</gene>
<comment type="caution">
    <text evidence="1">The sequence shown here is derived from an EMBL/GenBank/DDBJ whole genome shotgun (WGS) entry which is preliminary data.</text>
</comment>
<evidence type="ECO:0000313" key="1">
    <source>
        <dbReference type="EMBL" id="CAI0401136.1"/>
    </source>
</evidence>
<dbReference type="Proteomes" id="UP001154282">
    <property type="component" value="Unassembled WGS sequence"/>
</dbReference>
<accession>A0AAV0IXU2</accession>
<keyword evidence="2" id="KW-1185">Reference proteome</keyword>
<evidence type="ECO:0000313" key="2">
    <source>
        <dbReference type="Proteomes" id="UP001154282"/>
    </source>
</evidence>
<organism evidence="1 2">
    <name type="scientific">Linum tenue</name>
    <dbReference type="NCBI Taxonomy" id="586396"/>
    <lineage>
        <taxon>Eukaryota</taxon>
        <taxon>Viridiplantae</taxon>
        <taxon>Streptophyta</taxon>
        <taxon>Embryophyta</taxon>
        <taxon>Tracheophyta</taxon>
        <taxon>Spermatophyta</taxon>
        <taxon>Magnoliopsida</taxon>
        <taxon>eudicotyledons</taxon>
        <taxon>Gunneridae</taxon>
        <taxon>Pentapetalae</taxon>
        <taxon>rosids</taxon>
        <taxon>fabids</taxon>
        <taxon>Malpighiales</taxon>
        <taxon>Linaceae</taxon>
        <taxon>Linum</taxon>
    </lineage>
</organism>
<dbReference type="EMBL" id="CAMGYJ010000004">
    <property type="protein sequence ID" value="CAI0401136.1"/>
    <property type="molecule type" value="Genomic_DNA"/>
</dbReference>
<sequence>MYGFSNRLFSEHATLAERLNNPPTEIPAHIWRDMVNKWREPDPIETFKKFHVKNGNGEFTTPKAPTIHLLKTLFVS</sequence>
<reference evidence="1" key="1">
    <citation type="submission" date="2022-08" db="EMBL/GenBank/DDBJ databases">
        <authorList>
            <person name="Gutierrez-Valencia J."/>
        </authorList>
    </citation>
    <scope>NUCLEOTIDE SEQUENCE</scope>
</reference>
<name>A0AAV0IXU2_9ROSI</name>